<keyword evidence="2" id="KW-1185">Reference proteome</keyword>
<evidence type="ECO:0000313" key="1">
    <source>
        <dbReference type="EMBL" id="PSK88137.1"/>
    </source>
</evidence>
<dbReference type="RefSeq" id="WP_106525306.1">
    <property type="nucleotide sequence ID" value="NZ_PYGD01000015.1"/>
</dbReference>
<protein>
    <submittedName>
        <fullName evidence="1">Uncharacterized protein</fullName>
    </submittedName>
</protein>
<dbReference type="EMBL" id="PYGD01000015">
    <property type="protein sequence ID" value="PSK88137.1"/>
    <property type="molecule type" value="Genomic_DNA"/>
</dbReference>
<dbReference type="Proteomes" id="UP000240572">
    <property type="component" value="Unassembled WGS sequence"/>
</dbReference>
<gene>
    <name evidence="1" type="ORF">B0I18_11531</name>
</gene>
<dbReference type="AlphaFoldDB" id="A0A2P8CT63"/>
<accession>A0A2P8CT63</accession>
<evidence type="ECO:0000313" key="2">
    <source>
        <dbReference type="Proteomes" id="UP000240572"/>
    </source>
</evidence>
<sequence length="116" mass="13436">MTNFLKSLFYPASSRDDTAFIELEMLLSKVSRMQQNCRADLSYIISTTIAGLQDALKTPNREISFGQVLDHCFALTNQYLLSEEEREEMLYHLELAANIIDSKTIRKKILGFFYEQ</sequence>
<comment type="caution">
    <text evidence="1">The sequence shown here is derived from an EMBL/GenBank/DDBJ whole genome shotgun (WGS) entry which is preliminary data.</text>
</comment>
<reference evidence="1 2" key="1">
    <citation type="submission" date="2018-03" db="EMBL/GenBank/DDBJ databases">
        <title>Genomic Encyclopedia of Type Strains, Phase III (KMG-III): the genomes of soil and plant-associated and newly described type strains.</title>
        <authorList>
            <person name="Whitman W."/>
        </authorList>
    </citation>
    <scope>NUCLEOTIDE SEQUENCE [LARGE SCALE GENOMIC DNA]</scope>
    <source>
        <strain evidence="1 2">CGMCC 1.12700</strain>
    </source>
</reference>
<proteinExistence type="predicted"/>
<name>A0A2P8CT63_9BACT</name>
<organism evidence="1 2">
    <name type="scientific">Taibaiella chishuiensis</name>
    <dbReference type="NCBI Taxonomy" id="1434707"/>
    <lineage>
        <taxon>Bacteria</taxon>
        <taxon>Pseudomonadati</taxon>
        <taxon>Bacteroidota</taxon>
        <taxon>Chitinophagia</taxon>
        <taxon>Chitinophagales</taxon>
        <taxon>Chitinophagaceae</taxon>
        <taxon>Taibaiella</taxon>
    </lineage>
</organism>